<dbReference type="PANTHER" id="PTHR15437">
    <property type="entry name" value="TRANSCRIPTION TERMINATION FACTOR, MITOCHONDRIAL"/>
    <property type="match status" value="1"/>
</dbReference>
<gene>
    <name evidence="3" type="ORF">scyTo_0017885</name>
</gene>
<dbReference type="SMART" id="SM00733">
    <property type="entry name" value="Mterf"/>
    <property type="match status" value="5"/>
</dbReference>
<protein>
    <recommendedName>
        <fullName evidence="5">Mitochondrial transcription termination factor 2</fullName>
    </recommendedName>
</protein>
<dbReference type="OMA" id="VVIRCPA"/>
<reference evidence="3 4" key="1">
    <citation type="journal article" date="2018" name="Nat. Ecol. Evol.">
        <title>Shark genomes provide insights into elasmobranch evolution and the origin of vertebrates.</title>
        <authorList>
            <person name="Hara Y"/>
            <person name="Yamaguchi K"/>
            <person name="Onimaru K"/>
            <person name="Kadota M"/>
            <person name="Koyanagi M"/>
            <person name="Keeley SD"/>
            <person name="Tatsumi K"/>
            <person name="Tanaka K"/>
            <person name="Motone F"/>
            <person name="Kageyama Y"/>
            <person name="Nozu R"/>
            <person name="Adachi N"/>
            <person name="Nishimura O"/>
            <person name="Nakagawa R"/>
            <person name="Tanegashima C"/>
            <person name="Kiyatake I"/>
            <person name="Matsumoto R"/>
            <person name="Murakumo K"/>
            <person name="Nishida K"/>
            <person name="Terakita A"/>
            <person name="Kuratani S"/>
            <person name="Sato K"/>
            <person name="Hyodo S Kuraku.S."/>
        </authorList>
    </citation>
    <scope>NUCLEOTIDE SEQUENCE [LARGE SCALE GENOMIC DNA]</scope>
</reference>
<dbReference type="PANTHER" id="PTHR15437:SF1">
    <property type="entry name" value="TRANSCRIPTION TERMINATION FACTOR 2, MITOCHONDRIAL"/>
    <property type="match status" value="1"/>
</dbReference>
<accession>A0A401Q236</accession>
<evidence type="ECO:0000256" key="2">
    <source>
        <dbReference type="ARBA" id="ARBA00022946"/>
    </source>
</evidence>
<proteinExistence type="inferred from homology"/>
<evidence type="ECO:0008006" key="5">
    <source>
        <dbReference type="Google" id="ProtNLM"/>
    </source>
</evidence>
<dbReference type="InterPro" id="IPR003690">
    <property type="entry name" value="MTERF"/>
</dbReference>
<keyword evidence="2" id="KW-0809">Transit peptide</keyword>
<dbReference type="Gene3D" id="1.25.70.10">
    <property type="entry name" value="Transcription termination factor 3, mitochondrial"/>
    <property type="match status" value="2"/>
</dbReference>
<dbReference type="GO" id="GO:0005759">
    <property type="term" value="C:mitochondrial matrix"/>
    <property type="evidence" value="ECO:0007669"/>
    <property type="project" value="TreeGrafter"/>
</dbReference>
<comment type="caution">
    <text evidence="3">The sequence shown here is derived from an EMBL/GenBank/DDBJ whole genome shotgun (WGS) entry which is preliminary data.</text>
</comment>
<dbReference type="GO" id="GO:0003676">
    <property type="term" value="F:nucleic acid binding"/>
    <property type="evidence" value="ECO:0007669"/>
    <property type="project" value="InterPro"/>
</dbReference>
<name>A0A401Q236_SCYTO</name>
<sequence length="383" mass="43413">MVGLGLLYGGRCSGHRFSSALWSREMYRGSLQFSTCAVKRKENRQTVDSLDQLSVDVTKIRQLKSWVLLADVAYVNEIANILKEMGAEGKKIALILERYPEAVLCTPAEISAQRELWGKLCSNEEELVRIVERFPESFFTVRNHRNRQDNIKYFQTLNLNKRIISRLLASSPQIFCSSVDRNKTVIETLQQSYLQLGGTQADMRVWLMKLLSQNPFILLKPPEAVCENLTFLQSLGFSSAERLKLLSKLKGLIIELSPSTMENCAVFCHQALQCTDEGLKMILLSCPALLYFSVPVLEGRLGAILKEGFSVEQVRASPAVLELSTQIVHHRIRRLVALGYNVKRDSLELLNGTKKDFESSCGKMDWRKQRPLFNPVAPLNIEE</sequence>
<dbReference type="EMBL" id="BFAA01011992">
    <property type="protein sequence ID" value="GCB79416.1"/>
    <property type="molecule type" value="Genomic_DNA"/>
</dbReference>
<dbReference type="AlphaFoldDB" id="A0A401Q236"/>
<evidence type="ECO:0000313" key="4">
    <source>
        <dbReference type="Proteomes" id="UP000288216"/>
    </source>
</evidence>
<dbReference type="GO" id="GO:0006393">
    <property type="term" value="P:termination of mitochondrial transcription"/>
    <property type="evidence" value="ECO:0007669"/>
    <property type="project" value="TreeGrafter"/>
</dbReference>
<comment type="similarity">
    <text evidence="1">Belongs to the mTERF family.</text>
</comment>
<evidence type="ECO:0000313" key="3">
    <source>
        <dbReference type="EMBL" id="GCB79416.1"/>
    </source>
</evidence>
<evidence type="ECO:0000256" key="1">
    <source>
        <dbReference type="ARBA" id="ARBA00007692"/>
    </source>
</evidence>
<dbReference type="OrthoDB" id="9868878at2759"/>
<dbReference type="Proteomes" id="UP000288216">
    <property type="component" value="Unassembled WGS sequence"/>
</dbReference>
<keyword evidence="4" id="KW-1185">Reference proteome</keyword>
<dbReference type="InterPro" id="IPR038538">
    <property type="entry name" value="MTERF_sf"/>
</dbReference>
<dbReference type="Pfam" id="PF02536">
    <property type="entry name" value="mTERF"/>
    <property type="match status" value="1"/>
</dbReference>
<organism evidence="3 4">
    <name type="scientific">Scyliorhinus torazame</name>
    <name type="common">Cloudy catshark</name>
    <name type="synonym">Catulus torazame</name>
    <dbReference type="NCBI Taxonomy" id="75743"/>
    <lineage>
        <taxon>Eukaryota</taxon>
        <taxon>Metazoa</taxon>
        <taxon>Chordata</taxon>
        <taxon>Craniata</taxon>
        <taxon>Vertebrata</taxon>
        <taxon>Chondrichthyes</taxon>
        <taxon>Elasmobranchii</taxon>
        <taxon>Galeomorphii</taxon>
        <taxon>Galeoidea</taxon>
        <taxon>Carcharhiniformes</taxon>
        <taxon>Scyliorhinidae</taxon>
        <taxon>Scyliorhinus</taxon>
    </lineage>
</organism>
<dbReference type="STRING" id="75743.A0A401Q236"/>